<dbReference type="GO" id="GO:0009279">
    <property type="term" value="C:cell outer membrane"/>
    <property type="evidence" value="ECO:0007669"/>
    <property type="project" value="InterPro"/>
</dbReference>
<feature type="transmembrane region" description="Helical" evidence="1">
    <location>
        <begin position="21"/>
        <end position="39"/>
    </location>
</feature>
<organism evidence="3 4">
    <name type="scientific">Desulfonatronum thiosulfatophilum</name>
    <dbReference type="NCBI Taxonomy" id="617002"/>
    <lineage>
        <taxon>Bacteria</taxon>
        <taxon>Pseudomonadati</taxon>
        <taxon>Thermodesulfobacteriota</taxon>
        <taxon>Desulfovibrionia</taxon>
        <taxon>Desulfovibrionales</taxon>
        <taxon>Desulfonatronaceae</taxon>
        <taxon>Desulfonatronum</taxon>
    </lineage>
</organism>
<protein>
    <submittedName>
        <fullName evidence="3">LPS-assembly protein</fullName>
    </submittedName>
</protein>
<proteinExistence type="inferred from homology"/>
<keyword evidence="1" id="KW-1133">Transmembrane helix</keyword>
<keyword evidence="1" id="KW-0812">Transmembrane</keyword>
<sequence length="803" mass="93649">MTKPHPCPHRVLSSLSTRYRCIDCIIWFLLFIFLAIPQLTGAQSLLQQEFSVQPDQPWTLEADHVESLRQEQVFVATGNVMIRHGVNRIQADSIRYFRDTGFAHLSGNVRIEWDGDILVGEEADFDLQQNIGWVTDGEMFLVQDNFYIRGQLLEKRCEQTYAFKDAQITTCDGPIPAWSIQSSEGEVTTGGYARMWHTRFQVKNTPVLYSPYLIFPVKTQRQSGFLIPEPYYSNRLGVSLNLPYYWAIDEEKDATFYANMMSKRGVMMGAEYRQFTDLDSKGVWQANWLHDSKTSPTEADEDPQFQEDGLTRPNTNRYWVRGKHDGYLIHPLWKTKFDVDIVSDQNYLREFKHGYTGYERTHDSMVRDFGRGMNNIDSRNRANAFELSRSWNQFGFRGGLHYTQALEYWTDNRPSTQNPTLQRLPELNLDYYKTQLGTSPFELEARNQAVYFWREFGTTGGRVDIAPRLSLPWNTAYGTVTPSTGWRQTFYAVDKHENSRRGVDESKDFHERGIPDFRIDAFTSLFGIHDLGAPGKVTPLAENAGNSQWTKMKHTIQPELSYSYIPRVNQDSNPFFTGDDRINERNLLSYTLRNTFNRRLDRVVELPRPDGAEGFVLEDAVQIRSTYLDFLRIRFDQAYDFVEAKRDDRLDQYERRPFTDIRTDVTFSPGRYIDLVNRTWYSPYDNMITQHEHMLRGNYPGLGSAYFGFDFLSEVTDDFRRRNQQKREILRVGGLINLPRGWHLSADYKRDLQTKEDIEKILGIGFAHQCYFLNFLFSQTPDENRFEVQISLKGLEDILGLSF</sequence>
<gene>
    <name evidence="3" type="ORF">SAMN05660653_00332</name>
</gene>
<dbReference type="GO" id="GO:1990351">
    <property type="term" value="C:transporter complex"/>
    <property type="evidence" value="ECO:0007669"/>
    <property type="project" value="TreeGrafter"/>
</dbReference>
<evidence type="ECO:0000259" key="2">
    <source>
        <dbReference type="Pfam" id="PF04453"/>
    </source>
</evidence>
<evidence type="ECO:0000313" key="3">
    <source>
        <dbReference type="EMBL" id="SDB07751.1"/>
    </source>
</evidence>
<dbReference type="InterPro" id="IPR020889">
    <property type="entry name" value="LipoPS_assembly_LptD"/>
</dbReference>
<keyword evidence="1" id="KW-0472">Membrane</keyword>
<dbReference type="RefSeq" id="WP_161946156.1">
    <property type="nucleotide sequence ID" value="NZ_FMXO01000002.1"/>
</dbReference>
<name>A0A1G6AH51_9BACT</name>
<dbReference type="HAMAP" id="MF_01411">
    <property type="entry name" value="LPS_assembly_LptD"/>
    <property type="match status" value="1"/>
</dbReference>
<dbReference type="InterPro" id="IPR050218">
    <property type="entry name" value="LptD"/>
</dbReference>
<dbReference type="AlphaFoldDB" id="A0A1G6AH51"/>
<dbReference type="Pfam" id="PF04453">
    <property type="entry name" value="LptD"/>
    <property type="match status" value="1"/>
</dbReference>
<accession>A0A1G6AH51</accession>
<dbReference type="GO" id="GO:0015920">
    <property type="term" value="P:lipopolysaccharide transport"/>
    <property type="evidence" value="ECO:0007669"/>
    <property type="project" value="InterPro"/>
</dbReference>
<evidence type="ECO:0000313" key="4">
    <source>
        <dbReference type="Proteomes" id="UP000198771"/>
    </source>
</evidence>
<dbReference type="Proteomes" id="UP000198771">
    <property type="component" value="Unassembled WGS sequence"/>
</dbReference>
<reference evidence="3 4" key="1">
    <citation type="submission" date="2016-10" db="EMBL/GenBank/DDBJ databases">
        <authorList>
            <person name="de Groot N.N."/>
        </authorList>
    </citation>
    <scope>NUCLEOTIDE SEQUENCE [LARGE SCALE GENOMIC DNA]</scope>
    <source>
        <strain evidence="3 4">ASO4-2</strain>
    </source>
</reference>
<dbReference type="PANTHER" id="PTHR30189:SF1">
    <property type="entry name" value="LPS-ASSEMBLY PROTEIN LPTD"/>
    <property type="match status" value="1"/>
</dbReference>
<keyword evidence="4" id="KW-1185">Reference proteome</keyword>
<dbReference type="STRING" id="617002.SAMN05660653_00332"/>
<dbReference type="Gene3D" id="2.60.450.10">
    <property type="entry name" value="Lipopolysaccharide (LPS) transport protein A like domain"/>
    <property type="match status" value="1"/>
</dbReference>
<dbReference type="OrthoDB" id="9760225at2"/>
<dbReference type="GO" id="GO:0043165">
    <property type="term" value="P:Gram-negative-bacterium-type cell outer membrane assembly"/>
    <property type="evidence" value="ECO:0007669"/>
    <property type="project" value="InterPro"/>
</dbReference>
<evidence type="ECO:0000256" key="1">
    <source>
        <dbReference type="SAM" id="Phobius"/>
    </source>
</evidence>
<dbReference type="InterPro" id="IPR007543">
    <property type="entry name" value="LptD_C"/>
</dbReference>
<dbReference type="PANTHER" id="PTHR30189">
    <property type="entry name" value="LPS-ASSEMBLY PROTEIN"/>
    <property type="match status" value="1"/>
</dbReference>
<dbReference type="EMBL" id="FMXO01000002">
    <property type="protein sequence ID" value="SDB07751.1"/>
    <property type="molecule type" value="Genomic_DNA"/>
</dbReference>
<feature type="domain" description="LptD C-terminal" evidence="2">
    <location>
        <begin position="315"/>
        <end position="699"/>
    </location>
</feature>